<organism evidence="2 3">
    <name type="scientific">Lecanosticta acicola</name>
    <dbReference type="NCBI Taxonomy" id="111012"/>
    <lineage>
        <taxon>Eukaryota</taxon>
        <taxon>Fungi</taxon>
        <taxon>Dikarya</taxon>
        <taxon>Ascomycota</taxon>
        <taxon>Pezizomycotina</taxon>
        <taxon>Dothideomycetes</taxon>
        <taxon>Dothideomycetidae</taxon>
        <taxon>Mycosphaerellales</taxon>
        <taxon>Mycosphaerellaceae</taxon>
        <taxon>Lecanosticta</taxon>
    </lineage>
</organism>
<dbReference type="AlphaFoldDB" id="A0AAI8Z186"/>
<keyword evidence="3" id="KW-1185">Reference proteome</keyword>
<comment type="caution">
    <text evidence="2">The sequence shown here is derived from an EMBL/GenBank/DDBJ whole genome shotgun (WGS) entry which is preliminary data.</text>
</comment>
<protein>
    <submittedName>
        <fullName evidence="2">Uncharacterized protein</fullName>
    </submittedName>
</protein>
<proteinExistence type="predicted"/>
<evidence type="ECO:0000313" key="3">
    <source>
        <dbReference type="Proteomes" id="UP001296104"/>
    </source>
</evidence>
<reference evidence="2" key="1">
    <citation type="submission" date="2023-11" db="EMBL/GenBank/DDBJ databases">
        <authorList>
            <person name="Alioto T."/>
            <person name="Alioto T."/>
            <person name="Gomez Garrido J."/>
        </authorList>
    </citation>
    <scope>NUCLEOTIDE SEQUENCE</scope>
</reference>
<evidence type="ECO:0000313" key="2">
    <source>
        <dbReference type="EMBL" id="CAK4030573.1"/>
    </source>
</evidence>
<dbReference type="Proteomes" id="UP001296104">
    <property type="component" value="Unassembled WGS sequence"/>
</dbReference>
<feature type="compositionally biased region" description="Polar residues" evidence="1">
    <location>
        <begin position="18"/>
        <end position="33"/>
    </location>
</feature>
<gene>
    <name evidence="2" type="ORF">LECACI_7A005731</name>
</gene>
<sequence>MASQPTTTISTLKPILKKTTQSTVARPGTTPSESRAIKDHLVLPQYTGSREYMHAGWSEAKAENLRRVVLASYMQSEPMQIQVGEVEEATGHEVISNPEAWYRQSSYTPAPLYPRLPEDEALPRMLGETGADNGRGKAPVVASEEGNVQASSTVLYPKLPSATAS</sequence>
<dbReference type="EMBL" id="CAVMBE010000038">
    <property type="protein sequence ID" value="CAK4030573.1"/>
    <property type="molecule type" value="Genomic_DNA"/>
</dbReference>
<feature type="region of interest" description="Disordered" evidence="1">
    <location>
        <begin position="1"/>
        <end position="34"/>
    </location>
</feature>
<evidence type="ECO:0000256" key="1">
    <source>
        <dbReference type="SAM" id="MobiDB-lite"/>
    </source>
</evidence>
<name>A0AAI8Z186_9PEZI</name>
<accession>A0AAI8Z186</accession>
<feature type="compositionally biased region" description="Polar residues" evidence="1">
    <location>
        <begin position="1"/>
        <end position="11"/>
    </location>
</feature>
<feature type="region of interest" description="Disordered" evidence="1">
    <location>
        <begin position="125"/>
        <end position="165"/>
    </location>
</feature>